<dbReference type="Proteomes" id="UP000004994">
    <property type="component" value="Chromosome 4"/>
</dbReference>
<evidence type="ECO:0000313" key="2">
    <source>
        <dbReference type="Proteomes" id="UP000004994"/>
    </source>
</evidence>
<dbReference type="EnsemblPlants" id="Solyc04g049226.1.1">
    <property type="protein sequence ID" value="Solyc04g049226.1.1"/>
    <property type="gene ID" value="Solyc04g049226.1"/>
</dbReference>
<dbReference type="Gene3D" id="1.25.40.10">
    <property type="entry name" value="Tetratricopeptide repeat domain"/>
    <property type="match status" value="1"/>
</dbReference>
<dbReference type="InParanoid" id="A0A3Q7G4B6"/>
<keyword evidence="2" id="KW-1185">Reference proteome</keyword>
<organism evidence="1">
    <name type="scientific">Solanum lycopersicum</name>
    <name type="common">Tomato</name>
    <name type="synonym">Lycopersicon esculentum</name>
    <dbReference type="NCBI Taxonomy" id="4081"/>
    <lineage>
        <taxon>Eukaryota</taxon>
        <taxon>Viridiplantae</taxon>
        <taxon>Streptophyta</taxon>
        <taxon>Embryophyta</taxon>
        <taxon>Tracheophyta</taxon>
        <taxon>Spermatophyta</taxon>
        <taxon>Magnoliopsida</taxon>
        <taxon>eudicotyledons</taxon>
        <taxon>Gunneridae</taxon>
        <taxon>Pentapetalae</taxon>
        <taxon>asterids</taxon>
        <taxon>lamiids</taxon>
        <taxon>Solanales</taxon>
        <taxon>Solanaceae</taxon>
        <taxon>Solanoideae</taxon>
        <taxon>Solaneae</taxon>
        <taxon>Solanum</taxon>
        <taxon>Solanum subgen. Lycopersicon</taxon>
    </lineage>
</organism>
<name>A0A3Q7G4B6_SOLLC</name>
<proteinExistence type="predicted"/>
<protein>
    <submittedName>
        <fullName evidence="1">Uncharacterized protein</fullName>
    </submittedName>
</protein>
<sequence length="62" mass="7147">MPSFFTYLFSSETSPMFHMPPQCSIIIQLISHEDSEGYSHVPIALEHESEVEMTWLCITRAN</sequence>
<accession>A0A3Q7G4B6</accession>
<dbReference type="InterPro" id="IPR011990">
    <property type="entry name" value="TPR-like_helical_dom_sf"/>
</dbReference>
<reference evidence="1" key="1">
    <citation type="journal article" date="2012" name="Nature">
        <title>The tomato genome sequence provides insights into fleshy fruit evolution.</title>
        <authorList>
            <consortium name="Tomato Genome Consortium"/>
        </authorList>
    </citation>
    <scope>NUCLEOTIDE SEQUENCE [LARGE SCALE GENOMIC DNA]</scope>
    <source>
        <strain evidence="1">cv. Heinz 1706</strain>
    </source>
</reference>
<dbReference type="AlphaFoldDB" id="A0A3Q7G4B6"/>
<reference evidence="1" key="2">
    <citation type="submission" date="2019-01" db="UniProtKB">
        <authorList>
            <consortium name="EnsemblPlants"/>
        </authorList>
    </citation>
    <scope>IDENTIFICATION</scope>
    <source>
        <strain evidence="1">cv. Heinz 1706</strain>
    </source>
</reference>
<evidence type="ECO:0000313" key="1">
    <source>
        <dbReference type="EnsemblPlants" id="Solyc04g049226.1.1"/>
    </source>
</evidence>
<dbReference type="Gramene" id="Solyc04g049226.1.1">
    <property type="protein sequence ID" value="Solyc04g049226.1.1"/>
    <property type="gene ID" value="Solyc04g049226.1"/>
</dbReference>